<evidence type="ECO:0000256" key="5">
    <source>
        <dbReference type="ARBA" id="ARBA00022741"/>
    </source>
</evidence>
<evidence type="ECO:0000256" key="9">
    <source>
        <dbReference type="SAM" id="Phobius"/>
    </source>
</evidence>
<dbReference type="SUPFAM" id="SSF90123">
    <property type="entry name" value="ABC transporter transmembrane region"/>
    <property type="match status" value="1"/>
</dbReference>
<dbReference type="Pfam" id="PF00664">
    <property type="entry name" value="ABC_membrane"/>
    <property type="match status" value="1"/>
</dbReference>
<dbReference type="PROSITE" id="PS50929">
    <property type="entry name" value="ABC_TM1F"/>
    <property type="match status" value="1"/>
</dbReference>
<evidence type="ECO:0000256" key="2">
    <source>
        <dbReference type="ARBA" id="ARBA00022448"/>
    </source>
</evidence>
<keyword evidence="5" id="KW-0547">Nucleotide-binding</keyword>
<name>A0A7K1KS02_9BACT</name>
<dbReference type="PANTHER" id="PTHR43394:SF1">
    <property type="entry name" value="ATP-BINDING CASSETTE SUB-FAMILY B MEMBER 10, MITOCHONDRIAL"/>
    <property type="match status" value="1"/>
</dbReference>
<evidence type="ECO:0000259" key="11">
    <source>
        <dbReference type="PROSITE" id="PS50929"/>
    </source>
</evidence>
<accession>A0A7K1KS02</accession>
<reference evidence="12 13" key="1">
    <citation type="submission" date="2019-11" db="EMBL/GenBank/DDBJ databases">
        <title>Pseudodesulfovibrio alkaliphilus, sp. nov., an alkaliphilic sulfate-reducing bacteria from mud volcano of Taman peninsula, Russia.</title>
        <authorList>
            <person name="Frolova A."/>
            <person name="Merkel A.Y."/>
            <person name="Slobodkin A.I."/>
        </authorList>
    </citation>
    <scope>NUCLEOTIDE SEQUENCE [LARGE SCALE GENOMIC DNA]</scope>
    <source>
        <strain evidence="12 13">F-1</strain>
    </source>
</reference>
<sequence>MGILFFMKNTCERAPGVAPKLVGAILLAAMASIVYPIPILAGWEMLRDSLYSTDSTPSAWPAALAVSAIFACISFRLLSSWLSHLSAAQVSRTLRLALMEHLGKLPLHWFATRSTGELKKILNTDVGEIDKFIAHNITDTVSALCLPFVSILVMSWVDWRLALLLIVLMVYAASIQVGSYKDAFKNKFMQRYNEALVMLHVDSADFVQGMPDIKIFNKSTESFSRMGEAVRRLNSMQEHVVSFYALRWGNYLTVIAAPLAAMSIAGGIFHMQGTLPIDRYILAIMLGSLALVPLVAILRFSSFVMRTYYSCVAIMAILDVPIERKGNFTRNDVGNADIHVSGLTKNFGDKPVLKDVSFRTRPGTVTAVVGMSGSGKSTLATILAGMEEADSGSITIGGLPLGSLPSAELAACFSVVFQKPFIFSGTVIENIRLGKEDASVNQVIEAARMAHAAGFIETLPQGYDTMIGAGGDVHLSGGQYQRIALARMALRNAPIVLLDEATAFSDPESEAEIQKGLASYLTDKTVIVIAHRLRSIAAADTIIVLDQGQIVQTGNHEELLATEGIYARLWAADATARSWTIRNKSLCHDKEQV</sequence>
<dbReference type="InterPro" id="IPR003439">
    <property type="entry name" value="ABC_transporter-like_ATP-bd"/>
</dbReference>
<dbReference type="GO" id="GO:0005886">
    <property type="term" value="C:plasma membrane"/>
    <property type="evidence" value="ECO:0007669"/>
    <property type="project" value="UniProtKB-SubCell"/>
</dbReference>
<evidence type="ECO:0000256" key="1">
    <source>
        <dbReference type="ARBA" id="ARBA00004651"/>
    </source>
</evidence>
<proteinExistence type="predicted"/>
<feature type="transmembrane region" description="Helical" evidence="9">
    <location>
        <begin position="248"/>
        <end position="268"/>
    </location>
</feature>
<feature type="transmembrane region" description="Helical" evidence="9">
    <location>
        <begin position="280"/>
        <end position="300"/>
    </location>
</feature>
<dbReference type="PANTHER" id="PTHR43394">
    <property type="entry name" value="ATP-DEPENDENT PERMEASE MDL1, MITOCHONDRIAL"/>
    <property type="match status" value="1"/>
</dbReference>
<evidence type="ECO:0000313" key="12">
    <source>
        <dbReference type="EMBL" id="MUM78883.1"/>
    </source>
</evidence>
<dbReference type="InterPro" id="IPR003593">
    <property type="entry name" value="AAA+_ATPase"/>
</dbReference>
<dbReference type="InterPro" id="IPR036640">
    <property type="entry name" value="ABC1_TM_sf"/>
</dbReference>
<protein>
    <submittedName>
        <fullName evidence="12">ATP-binding cassette domain-containing protein</fullName>
    </submittedName>
</protein>
<keyword evidence="7 9" id="KW-1133">Transmembrane helix</keyword>
<dbReference type="Gene3D" id="1.20.1560.10">
    <property type="entry name" value="ABC transporter type 1, transmembrane domain"/>
    <property type="match status" value="1"/>
</dbReference>
<feature type="transmembrane region" description="Helical" evidence="9">
    <location>
        <begin position="21"/>
        <end position="39"/>
    </location>
</feature>
<dbReference type="Gene3D" id="3.40.50.300">
    <property type="entry name" value="P-loop containing nucleotide triphosphate hydrolases"/>
    <property type="match status" value="1"/>
</dbReference>
<keyword evidence="4 9" id="KW-0812">Transmembrane</keyword>
<evidence type="ECO:0000313" key="13">
    <source>
        <dbReference type="Proteomes" id="UP000461162"/>
    </source>
</evidence>
<dbReference type="FunFam" id="3.40.50.300:FF:000221">
    <property type="entry name" value="Multidrug ABC transporter ATP-binding protein"/>
    <property type="match status" value="1"/>
</dbReference>
<feature type="domain" description="ABC transmembrane type-1" evidence="11">
    <location>
        <begin position="22"/>
        <end position="306"/>
    </location>
</feature>
<dbReference type="InterPro" id="IPR027417">
    <property type="entry name" value="P-loop_NTPase"/>
</dbReference>
<keyword evidence="8 9" id="KW-0472">Membrane</keyword>
<dbReference type="AlphaFoldDB" id="A0A7K1KS02"/>
<dbReference type="SUPFAM" id="SSF52540">
    <property type="entry name" value="P-loop containing nucleoside triphosphate hydrolases"/>
    <property type="match status" value="1"/>
</dbReference>
<feature type="domain" description="ABC transporter" evidence="10">
    <location>
        <begin position="338"/>
        <end position="572"/>
    </location>
</feature>
<dbReference type="GO" id="GO:0015421">
    <property type="term" value="F:ABC-type oligopeptide transporter activity"/>
    <property type="evidence" value="ECO:0007669"/>
    <property type="project" value="TreeGrafter"/>
</dbReference>
<dbReference type="GO" id="GO:0005524">
    <property type="term" value="F:ATP binding"/>
    <property type="evidence" value="ECO:0007669"/>
    <property type="project" value="UniProtKB-KW"/>
</dbReference>
<keyword evidence="6 12" id="KW-0067">ATP-binding</keyword>
<evidence type="ECO:0000256" key="4">
    <source>
        <dbReference type="ARBA" id="ARBA00022692"/>
    </source>
</evidence>
<dbReference type="InterPro" id="IPR011527">
    <property type="entry name" value="ABC1_TM_dom"/>
</dbReference>
<dbReference type="InterPro" id="IPR039421">
    <property type="entry name" value="Type_1_exporter"/>
</dbReference>
<evidence type="ECO:0000256" key="7">
    <source>
        <dbReference type="ARBA" id="ARBA00022989"/>
    </source>
</evidence>
<dbReference type="SMART" id="SM00382">
    <property type="entry name" value="AAA"/>
    <property type="match status" value="1"/>
</dbReference>
<feature type="transmembrane region" description="Helical" evidence="9">
    <location>
        <begin position="59"/>
        <end position="78"/>
    </location>
</feature>
<evidence type="ECO:0000256" key="3">
    <source>
        <dbReference type="ARBA" id="ARBA00022475"/>
    </source>
</evidence>
<evidence type="ECO:0000256" key="8">
    <source>
        <dbReference type="ARBA" id="ARBA00023136"/>
    </source>
</evidence>
<dbReference type="Proteomes" id="UP000461162">
    <property type="component" value="Unassembled WGS sequence"/>
</dbReference>
<evidence type="ECO:0000259" key="10">
    <source>
        <dbReference type="PROSITE" id="PS50893"/>
    </source>
</evidence>
<dbReference type="PROSITE" id="PS50893">
    <property type="entry name" value="ABC_TRANSPORTER_2"/>
    <property type="match status" value="1"/>
</dbReference>
<feature type="transmembrane region" description="Helical" evidence="9">
    <location>
        <begin position="161"/>
        <end position="180"/>
    </location>
</feature>
<dbReference type="GO" id="GO:0016887">
    <property type="term" value="F:ATP hydrolysis activity"/>
    <property type="evidence" value="ECO:0007669"/>
    <property type="project" value="InterPro"/>
</dbReference>
<dbReference type="RefSeq" id="WP_155935733.1">
    <property type="nucleotide sequence ID" value="NZ_WODC01000017.1"/>
</dbReference>
<dbReference type="EMBL" id="WODC01000017">
    <property type="protein sequence ID" value="MUM78883.1"/>
    <property type="molecule type" value="Genomic_DNA"/>
</dbReference>
<organism evidence="12 13">
    <name type="scientific">Pseudodesulfovibrio alkaliphilus</name>
    <dbReference type="NCBI Taxonomy" id="2661613"/>
    <lineage>
        <taxon>Bacteria</taxon>
        <taxon>Pseudomonadati</taxon>
        <taxon>Thermodesulfobacteriota</taxon>
        <taxon>Desulfovibrionia</taxon>
        <taxon>Desulfovibrionales</taxon>
        <taxon>Desulfovibrionaceae</taxon>
    </lineage>
</organism>
<evidence type="ECO:0000256" key="6">
    <source>
        <dbReference type="ARBA" id="ARBA00022840"/>
    </source>
</evidence>
<keyword evidence="3" id="KW-1003">Cell membrane</keyword>
<dbReference type="Pfam" id="PF00005">
    <property type="entry name" value="ABC_tran"/>
    <property type="match status" value="1"/>
</dbReference>
<comment type="subcellular location">
    <subcellularLocation>
        <location evidence="1">Cell membrane</location>
        <topology evidence="1">Multi-pass membrane protein</topology>
    </subcellularLocation>
</comment>
<keyword evidence="2" id="KW-0813">Transport</keyword>
<comment type="caution">
    <text evidence="12">The sequence shown here is derived from an EMBL/GenBank/DDBJ whole genome shotgun (WGS) entry which is preliminary data.</text>
</comment>
<gene>
    <name evidence="12" type="ORF">GKC30_14715</name>
</gene>
<keyword evidence="13" id="KW-1185">Reference proteome</keyword>